<evidence type="ECO:0000256" key="4">
    <source>
        <dbReference type="ARBA" id="ARBA00022827"/>
    </source>
</evidence>
<dbReference type="Gene3D" id="1.20.140.10">
    <property type="entry name" value="Butyryl-CoA Dehydrogenase, subunit A, domain 3"/>
    <property type="match status" value="1"/>
</dbReference>
<comment type="similarity">
    <text evidence="2">Belongs to the acyl-CoA dehydrogenase family.</text>
</comment>
<protein>
    <submittedName>
        <fullName evidence="8">Acyl-CoA dehydrogenase FadE27</fullName>
        <ecNumber evidence="8">1.3.99.-</ecNumber>
    </submittedName>
</protein>
<evidence type="ECO:0000256" key="3">
    <source>
        <dbReference type="ARBA" id="ARBA00022630"/>
    </source>
</evidence>
<keyword evidence="9" id="KW-1185">Reference proteome</keyword>
<dbReference type="InterPro" id="IPR009100">
    <property type="entry name" value="AcylCoA_DH/oxidase_NM_dom_sf"/>
</dbReference>
<dbReference type="Proteomes" id="UP000317763">
    <property type="component" value="Unassembled WGS sequence"/>
</dbReference>
<dbReference type="InterPro" id="IPR037069">
    <property type="entry name" value="AcylCoA_DH/ox_N_sf"/>
</dbReference>
<feature type="domain" description="Acyl-CoA dehydrogenase/oxidase C-terminal" evidence="6">
    <location>
        <begin position="218"/>
        <end position="362"/>
    </location>
</feature>
<dbReference type="Pfam" id="PF00441">
    <property type="entry name" value="Acyl-CoA_dh_1"/>
    <property type="match status" value="1"/>
</dbReference>
<keyword evidence="5 8" id="KW-0560">Oxidoreductase</keyword>
<evidence type="ECO:0000313" key="8">
    <source>
        <dbReference type="EMBL" id="TSE31235.1"/>
    </source>
</evidence>
<evidence type="ECO:0000256" key="5">
    <source>
        <dbReference type="ARBA" id="ARBA00023002"/>
    </source>
</evidence>
<dbReference type="OrthoDB" id="9770681at2"/>
<comment type="caution">
    <text evidence="8">The sequence shown here is derived from an EMBL/GenBank/DDBJ whole genome shotgun (WGS) entry which is preliminary data.</text>
</comment>
<dbReference type="InterPro" id="IPR009075">
    <property type="entry name" value="AcylCo_DH/oxidase_C"/>
</dbReference>
<keyword evidence="4" id="KW-0274">FAD</keyword>
<dbReference type="Gene3D" id="2.40.110.10">
    <property type="entry name" value="Butyryl-CoA Dehydrogenase, subunit A, domain 2"/>
    <property type="match status" value="1"/>
</dbReference>
<organism evidence="8 9">
    <name type="scientific">Tepidimonas taiwanensis</name>
    <dbReference type="NCBI Taxonomy" id="307486"/>
    <lineage>
        <taxon>Bacteria</taxon>
        <taxon>Pseudomonadati</taxon>
        <taxon>Pseudomonadota</taxon>
        <taxon>Betaproteobacteria</taxon>
        <taxon>Burkholderiales</taxon>
        <taxon>Tepidimonas</taxon>
    </lineage>
</organism>
<dbReference type="SUPFAM" id="SSF56645">
    <property type="entry name" value="Acyl-CoA dehydrogenase NM domain-like"/>
    <property type="match status" value="1"/>
</dbReference>
<dbReference type="Gene3D" id="1.10.540.10">
    <property type="entry name" value="Acyl-CoA dehydrogenase/oxidase, N-terminal domain"/>
    <property type="match status" value="1"/>
</dbReference>
<keyword evidence="3" id="KW-0285">Flavoprotein</keyword>
<dbReference type="SUPFAM" id="SSF47203">
    <property type="entry name" value="Acyl-CoA dehydrogenase C-terminal domain-like"/>
    <property type="match status" value="1"/>
</dbReference>
<gene>
    <name evidence="8" type="ORF">Ttaiw_01613</name>
</gene>
<dbReference type="CDD" id="cd00567">
    <property type="entry name" value="ACAD"/>
    <property type="match status" value="1"/>
</dbReference>
<reference evidence="8 9" key="1">
    <citation type="submission" date="2019-07" db="EMBL/GenBank/DDBJ databases">
        <title>Tepidimonas taiwanensis I1-1 draft genome.</title>
        <authorList>
            <person name="Da Costa M.S."/>
            <person name="Froufe H.J.C."/>
            <person name="Egas C."/>
            <person name="Albuquerque L."/>
        </authorList>
    </citation>
    <scope>NUCLEOTIDE SEQUENCE [LARGE SCALE GENOMIC DNA]</scope>
    <source>
        <strain evidence="8 9">I1-1</strain>
    </source>
</reference>
<name>A0A554X5X8_9BURK</name>
<dbReference type="PANTHER" id="PTHR43884:SF20">
    <property type="entry name" value="ACYL-COA DEHYDROGENASE FADE28"/>
    <property type="match status" value="1"/>
</dbReference>
<evidence type="ECO:0000313" key="9">
    <source>
        <dbReference type="Proteomes" id="UP000317763"/>
    </source>
</evidence>
<dbReference type="AlphaFoldDB" id="A0A554X5X8"/>
<dbReference type="InterPro" id="IPR046373">
    <property type="entry name" value="Acyl-CoA_Oxase/DH_mid-dom_sf"/>
</dbReference>
<evidence type="ECO:0000256" key="1">
    <source>
        <dbReference type="ARBA" id="ARBA00001974"/>
    </source>
</evidence>
<dbReference type="RefSeq" id="WP_043703963.1">
    <property type="nucleotide sequence ID" value="NZ_CP083911.1"/>
</dbReference>
<evidence type="ECO:0000259" key="6">
    <source>
        <dbReference type="Pfam" id="PF00441"/>
    </source>
</evidence>
<proteinExistence type="inferred from homology"/>
<dbReference type="InterPro" id="IPR036250">
    <property type="entry name" value="AcylCo_DH-like_C"/>
</dbReference>
<comment type="cofactor">
    <cofactor evidence="1">
        <name>FAD</name>
        <dbReference type="ChEBI" id="CHEBI:57692"/>
    </cofactor>
</comment>
<dbReference type="STRING" id="307486.GCA_000807215_02404"/>
<dbReference type="InterPro" id="IPR013786">
    <property type="entry name" value="AcylCoA_DH/ox_N"/>
</dbReference>
<dbReference type="GO" id="GO:0050660">
    <property type="term" value="F:flavin adenine dinucleotide binding"/>
    <property type="evidence" value="ECO:0007669"/>
    <property type="project" value="InterPro"/>
</dbReference>
<evidence type="ECO:0000256" key="2">
    <source>
        <dbReference type="ARBA" id="ARBA00009347"/>
    </source>
</evidence>
<dbReference type="EMBL" id="VJOM01000016">
    <property type="protein sequence ID" value="TSE31235.1"/>
    <property type="molecule type" value="Genomic_DNA"/>
</dbReference>
<dbReference type="PANTHER" id="PTHR43884">
    <property type="entry name" value="ACYL-COA DEHYDROGENASE"/>
    <property type="match status" value="1"/>
</dbReference>
<evidence type="ECO:0000259" key="7">
    <source>
        <dbReference type="Pfam" id="PF02771"/>
    </source>
</evidence>
<dbReference type="EC" id="1.3.99.-" evidence="8"/>
<dbReference type="Pfam" id="PF02771">
    <property type="entry name" value="Acyl-CoA_dh_N"/>
    <property type="match status" value="1"/>
</dbReference>
<feature type="domain" description="Acyl-CoA dehydrogenase/oxidase N-terminal" evidence="7">
    <location>
        <begin position="6"/>
        <end position="115"/>
    </location>
</feature>
<dbReference type="GO" id="GO:0003995">
    <property type="term" value="F:acyl-CoA dehydrogenase activity"/>
    <property type="evidence" value="ECO:0007669"/>
    <property type="project" value="TreeGrafter"/>
</dbReference>
<sequence length="370" mass="39727">MDFDFTDEQVQLRDAVQRWADKGYDVERRRAIIDAGGFDEGAWRELVELGLTGLTVPEVHGGAGLGAVEAMVVMEALGHGLVLEPLAHSFIASAVLQRHADAALQQAWLPRLASGARLVLAHVERRSRHRLDVCDTAATAVGDGWRVRGRKVVVPAGDRADAWLVPARVDGTLAMLLVEAGAPGVSASGYPTQDGSRAADVVFDDAPARLVTRDGEAALAWAVDVGIALVAAQAVGVMDRAFGLTRDYLQTRRQFGVPIGSFQALRHRLADMKMALELARSMSYYATLKLGEPEAVRRAALARAKVQLGQSMRFVGQQAVQLHGGIGVTDECLISHCFKTLTQLELTFGDTLHHLGEVAARMTDEAGVAV</sequence>
<accession>A0A554X5X8</accession>